<dbReference type="Proteomes" id="UP001470230">
    <property type="component" value="Unassembled WGS sequence"/>
</dbReference>
<dbReference type="Gene3D" id="1.25.40.10">
    <property type="entry name" value="Tetratricopeptide repeat domain"/>
    <property type="match status" value="1"/>
</dbReference>
<reference evidence="1 2" key="1">
    <citation type="submission" date="2024-04" db="EMBL/GenBank/DDBJ databases">
        <title>Tritrichomonas musculus Genome.</title>
        <authorList>
            <person name="Alves-Ferreira E."/>
            <person name="Grigg M."/>
            <person name="Lorenzi H."/>
            <person name="Galac M."/>
        </authorList>
    </citation>
    <scope>NUCLEOTIDE SEQUENCE [LARGE SCALE GENOMIC DNA]</scope>
    <source>
        <strain evidence="1 2">EAF2021</strain>
    </source>
</reference>
<dbReference type="EMBL" id="JAPFFF010000010">
    <property type="protein sequence ID" value="KAK8881333.1"/>
    <property type="molecule type" value="Genomic_DNA"/>
</dbReference>
<name>A0ABR2JR98_9EUKA</name>
<protein>
    <recommendedName>
        <fullName evidence="3">Sel1 repeat family protein</fullName>
    </recommendedName>
</protein>
<dbReference type="InterPro" id="IPR011990">
    <property type="entry name" value="TPR-like_helical_dom_sf"/>
</dbReference>
<dbReference type="SUPFAM" id="SSF81901">
    <property type="entry name" value="HCP-like"/>
    <property type="match status" value="1"/>
</dbReference>
<evidence type="ECO:0000313" key="1">
    <source>
        <dbReference type="EMBL" id="KAK8881333.1"/>
    </source>
</evidence>
<sequence length="78" mass="8969">MYEKGGGNLLNYIERAAALDYPDAFLNLATVYDEGSCGFVQDNKKVFNYYKRYDDLGNEKAQLIVGLEYEKEMDLKLI</sequence>
<evidence type="ECO:0008006" key="3">
    <source>
        <dbReference type="Google" id="ProtNLM"/>
    </source>
</evidence>
<keyword evidence="2" id="KW-1185">Reference proteome</keyword>
<comment type="caution">
    <text evidence="1">The sequence shown here is derived from an EMBL/GenBank/DDBJ whole genome shotgun (WGS) entry which is preliminary data.</text>
</comment>
<gene>
    <name evidence="1" type="ORF">M9Y10_004068</name>
</gene>
<evidence type="ECO:0000313" key="2">
    <source>
        <dbReference type="Proteomes" id="UP001470230"/>
    </source>
</evidence>
<organism evidence="1 2">
    <name type="scientific">Tritrichomonas musculus</name>
    <dbReference type="NCBI Taxonomy" id="1915356"/>
    <lineage>
        <taxon>Eukaryota</taxon>
        <taxon>Metamonada</taxon>
        <taxon>Parabasalia</taxon>
        <taxon>Tritrichomonadida</taxon>
        <taxon>Tritrichomonadidae</taxon>
        <taxon>Tritrichomonas</taxon>
    </lineage>
</organism>
<accession>A0ABR2JR98</accession>
<proteinExistence type="predicted"/>